<organism evidence="7 8">
    <name type="scientific">Halodurantibacterium flavum</name>
    <dbReference type="NCBI Taxonomy" id="1382802"/>
    <lineage>
        <taxon>Bacteria</taxon>
        <taxon>Pseudomonadati</taxon>
        <taxon>Pseudomonadota</taxon>
        <taxon>Alphaproteobacteria</taxon>
        <taxon>Rhodobacterales</taxon>
        <taxon>Paracoccaceae</taxon>
        <taxon>Halodurantibacterium</taxon>
    </lineage>
</organism>
<feature type="domain" description="Solute-binding protein family 5" evidence="6">
    <location>
        <begin position="107"/>
        <end position="457"/>
    </location>
</feature>
<dbReference type="PANTHER" id="PTHR30290">
    <property type="entry name" value="PERIPLASMIC BINDING COMPONENT OF ABC TRANSPORTER"/>
    <property type="match status" value="1"/>
</dbReference>
<dbReference type="InterPro" id="IPR000914">
    <property type="entry name" value="SBP_5_dom"/>
</dbReference>
<comment type="subcellular location">
    <subcellularLocation>
        <location evidence="1">Periplasm</location>
    </subcellularLocation>
</comment>
<dbReference type="Gene3D" id="3.40.190.10">
    <property type="entry name" value="Periplasmic binding protein-like II"/>
    <property type="match status" value="1"/>
</dbReference>
<proteinExistence type="inferred from homology"/>
<feature type="transmembrane region" description="Helical" evidence="5">
    <location>
        <begin position="31"/>
        <end position="53"/>
    </location>
</feature>
<dbReference type="PIRSF" id="PIRSF002741">
    <property type="entry name" value="MppA"/>
    <property type="match status" value="1"/>
</dbReference>
<keyword evidence="3" id="KW-0813">Transport</keyword>
<keyword evidence="5" id="KW-0812">Transmembrane</keyword>
<evidence type="ECO:0000256" key="2">
    <source>
        <dbReference type="ARBA" id="ARBA00005695"/>
    </source>
</evidence>
<dbReference type="Pfam" id="PF00496">
    <property type="entry name" value="SBP_bac_5"/>
    <property type="match status" value="1"/>
</dbReference>
<evidence type="ECO:0000313" key="8">
    <source>
        <dbReference type="Proteomes" id="UP001597353"/>
    </source>
</evidence>
<comment type="similarity">
    <text evidence="2">Belongs to the bacterial solute-binding protein 5 family.</text>
</comment>
<dbReference type="EMBL" id="JBHUGH010000038">
    <property type="protein sequence ID" value="MFD1914459.1"/>
    <property type="molecule type" value="Genomic_DNA"/>
</dbReference>
<evidence type="ECO:0000259" key="6">
    <source>
        <dbReference type="Pfam" id="PF00496"/>
    </source>
</evidence>
<evidence type="ECO:0000256" key="3">
    <source>
        <dbReference type="ARBA" id="ARBA00022448"/>
    </source>
</evidence>
<sequence>MTRKTPTDRLHPAVPLYAEEYRKGLLSRREFLTRASALGASATVAYGLIGLAAPQAAAQTPTAGGTLRIQMELKALKDPRLADWSQIANFYRGWLEYMVEYNADGTFTPILLEDWEVNDDATEYVFHVRQGVTWNNGDAFTAEDVAHNIARWCDGELEGNSMAGRMAALIDPETNQLREGAVEVMDEHTLRLTLSEPDIAVIANLADYPAAVVHPSYDGGDLLANPIGTGPFIPESFEPGLRAVLVKNTEHQWWGEGAWLDRIEFTDYGTDGAAWVAAAEADEIDMNYQTTGDFIDIMDAIGWERSEAITAATLAVRFNQDAPEYEDVRVRRALQMAVNNEIVLELGYNDLGQIGENHHVCPIHPEYAELPPLTVDPEGARALLEEAGHADTEFELISLDDDWQAATCDAVAAQLRDAGINVRRTILPGATFWNDWTKYPFSATEWNMRPLGVQTLSLAYRSGVAWNETAFSNEEFDRLLAQAMSIADADERREVMHRIQEIMQEEGVLIQPYWRSLYRHTKPHVRGAEMHPTFEMHHYKYWLEA</sequence>
<keyword evidence="4" id="KW-0732">Signal</keyword>
<dbReference type="PANTHER" id="PTHR30290:SF10">
    <property type="entry name" value="PERIPLASMIC OLIGOPEPTIDE-BINDING PROTEIN-RELATED"/>
    <property type="match status" value="1"/>
</dbReference>
<evidence type="ECO:0000256" key="1">
    <source>
        <dbReference type="ARBA" id="ARBA00004418"/>
    </source>
</evidence>
<dbReference type="InterPro" id="IPR039424">
    <property type="entry name" value="SBP_5"/>
</dbReference>
<dbReference type="InterPro" id="IPR030678">
    <property type="entry name" value="Peptide/Ni-bd"/>
</dbReference>
<keyword evidence="8" id="KW-1185">Reference proteome</keyword>
<protein>
    <submittedName>
        <fullName evidence="7">ABC transporter substrate-binding protein</fullName>
    </submittedName>
</protein>
<keyword evidence="5" id="KW-1133">Transmembrane helix</keyword>
<dbReference type="CDD" id="cd08503">
    <property type="entry name" value="PBP2_NikA_DppA_OppA_like_17"/>
    <property type="match status" value="1"/>
</dbReference>
<keyword evidence="5" id="KW-0472">Membrane</keyword>
<comment type="caution">
    <text evidence="7">The sequence shown here is derived from an EMBL/GenBank/DDBJ whole genome shotgun (WGS) entry which is preliminary data.</text>
</comment>
<dbReference type="PROSITE" id="PS51318">
    <property type="entry name" value="TAT"/>
    <property type="match status" value="1"/>
</dbReference>
<dbReference type="Proteomes" id="UP001597353">
    <property type="component" value="Unassembled WGS sequence"/>
</dbReference>
<dbReference type="SUPFAM" id="SSF53850">
    <property type="entry name" value="Periplasmic binding protein-like II"/>
    <property type="match status" value="1"/>
</dbReference>
<dbReference type="Gene3D" id="3.10.105.10">
    <property type="entry name" value="Dipeptide-binding Protein, Domain 3"/>
    <property type="match status" value="1"/>
</dbReference>
<name>A0ABW4SAN7_9RHOB</name>
<evidence type="ECO:0000256" key="4">
    <source>
        <dbReference type="ARBA" id="ARBA00022729"/>
    </source>
</evidence>
<reference evidence="8" key="1">
    <citation type="journal article" date="2019" name="Int. J. Syst. Evol. Microbiol.">
        <title>The Global Catalogue of Microorganisms (GCM) 10K type strain sequencing project: providing services to taxonomists for standard genome sequencing and annotation.</title>
        <authorList>
            <consortium name="The Broad Institute Genomics Platform"/>
            <consortium name="The Broad Institute Genome Sequencing Center for Infectious Disease"/>
            <person name="Wu L."/>
            <person name="Ma J."/>
        </authorList>
    </citation>
    <scope>NUCLEOTIDE SEQUENCE [LARGE SCALE GENOMIC DNA]</scope>
    <source>
        <strain evidence="8">CGMCC 4.7242</strain>
    </source>
</reference>
<dbReference type="RefSeq" id="WP_390265862.1">
    <property type="nucleotide sequence ID" value="NZ_JBHUGH010000038.1"/>
</dbReference>
<evidence type="ECO:0000256" key="5">
    <source>
        <dbReference type="SAM" id="Phobius"/>
    </source>
</evidence>
<accession>A0ABW4SAN7</accession>
<evidence type="ECO:0000313" key="7">
    <source>
        <dbReference type="EMBL" id="MFD1914459.1"/>
    </source>
</evidence>
<gene>
    <name evidence="7" type="ORF">ACFSGJ_19830</name>
</gene>
<dbReference type="InterPro" id="IPR006311">
    <property type="entry name" value="TAT_signal"/>
</dbReference>